<dbReference type="HOGENOM" id="CLU_2380309_0_0_10"/>
<keyword evidence="2" id="KW-1185">Reference proteome</keyword>
<name>E6SNF8_BACT6</name>
<evidence type="ECO:0000313" key="2">
    <source>
        <dbReference type="Proteomes" id="UP000008630"/>
    </source>
</evidence>
<dbReference type="Pfam" id="PF16250">
    <property type="entry name" value="DUF4907"/>
    <property type="match status" value="1"/>
</dbReference>
<evidence type="ECO:0008006" key="3">
    <source>
        <dbReference type="Google" id="ProtNLM"/>
    </source>
</evidence>
<dbReference type="eggNOG" id="ENOG5033AXS">
    <property type="taxonomic scope" value="Bacteria"/>
</dbReference>
<dbReference type="Proteomes" id="UP000008630">
    <property type="component" value="Chromosome"/>
</dbReference>
<gene>
    <name evidence="1" type="ordered locus">Bache_0729</name>
</gene>
<reference key="1">
    <citation type="submission" date="2010-11" db="EMBL/GenBank/DDBJ databases">
        <title>The complete genome of Bacteroides helcogenes P 36-108.</title>
        <authorList>
            <consortium name="US DOE Joint Genome Institute (JGI-PGF)"/>
            <person name="Lucas S."/>
            <person name="Copeland A."/>
            <person name="Lapidus A."/>
            <person name="Bruce D."/>
            <person name="Goodwin L."/>
            <person name="Pitluck S."/>
            <person name="Kyrpides N."/>
            <person name="Mavromatis K."/>
            <person name="Ivanova N."/>
            <person name="Zeytun A."/>
            <person name="Brettin T."/>
            <person name="Detter J.C."/>
            <person name="Tapia R."/>
            <person name="Han C."/>
            <person name="Land M."/>
            <person name="Hauser L."/>
            <person name="Markowitz V."/>
            <person name="Cheng J.-F."/>
            <person name="Hugenholtz P."/>
            <person name="Woyke T."/>
            <person name="Wu D."/>
            <person name="Gronow S."/>
            <person name="Wellnitz S."/>
            <person name="Brambilla E."/>
            <person name="Klenk H.-P."/>
            <person name="Eisen J.A."/>
        </authorList>
    </citation>
    <scope>NUCLEOTIDE SEQUENCE</scope>
    <source>
        <strain>P 36-108</strain>
    </source>
</reference>
<dbReference type="AlphaFoldDB" id="E6SNF8"/>
<sequence>MIGVLSVVTACLFFTLRRPVLHCEGMRVQGGYGYVVLHGRDTLILQPYMPAVGGGMPFATEKEALKAGRLVCRKLSEGQPPTLSREEVEACISR</sequence>
<protein>
    <recommendedName>
        <fullName evidence="3">DUF4907 domain-containing protein</fullName>
    </recommendedName>
</protein>
<dbReference type="STRING" id="693979.Bache_0729"/>
<organism evidence="1 2">
    <name type="scientific">Bacteroides helcogenes (strain ATCC 35417 / DSM 20613 / JCM 6297 / CCUG 15421 / P 36-108)</name>
    <dbReference type="NCBI Taxonomy" id="693979"/>
    <lineage>
        <taxon>Bacteria</taxon>
        <taxon>Pseudomonadati</taxon>
        <taxon>Bacteroidota</taxon>
        <taxon>Bacteroidia</taxon>
        <taxon>Bacteroidales</taxon>
        <taxon>Bacteroidaceae</taxon>
        <taxon>Bacteroides</taxon>
    </lineage>
</organism>
<reference evidence="1 2" key="2">
    <citation type="journal article" date="2011" name="Stand. Genomic Sci.">
        <title>Complete genome sequence of Bacteroides helcogenes type strain (P 36-108).</title>
        <authorList>
            <person name="Pati A."/>
            <person name="Gronow S."/>
            <person name="Zeytun A."/>
            <person name="Lapidus A."/>
            <person name="Nolan M."/>
            <person name="Hammon N."/>
            <person name="Deshpande S."/>
            <person name="Cheng J.F."/>
            <person name="Tapia R."/>
            <person name="Han C."/>
            <person name="Goodwin L."/>
            <person name="Pitluck S."/>
            <person name="Liolios K."/>
            <person name="Pagani I."/>
            <person name="Ivanova N."/>
            <person name="Mavromatis K."/>
            <person name="Chen A."/>
            <person name="Palaniappan K."/>
            <person name="Land M."/>
            <person name="Hauser L."/>
            <person name="Chang Y.J."/>
            <person name="Jeffries C.D."/>
            <person name="Detter J.C."/>
            <person name="Brambilla E."/>
            <person name="Rohde M."/>
            <person name="Goker M."/>
            <person name="Woyke T."/>
            <person name="Bristow J."/>
            <person name="Eisen J.A."/>
            <person name="Markowitz V."/>
            <person name="Hugenholtz P."/>
            <person name="Kyrpides N.C."/>
            <person name="Klenk H.P."/>
            <person name="Lucas S."/>
        </authorList>
    </citation>
    <scope>NUCLEOTIDE SEQUENCE [LARGE SCALE GENOMIC DNA]</scope>
    <source>
        <strain evidence="2">ATCC 35417 / DSM 20613 / JCM 6297 / CCUG 15421 / P 36-108</strain>
    </source>
</reference>
<evidence type="ECO:0000313" key="1">
    <source>
        <dbReference type="EMBL" id="ADV42751.1"/>
    </source>
</evidence>
<dbReference type="EMBL" id="CP002352">
    <property type="protein sequence ID" value="ADV42751.1"/>
    <property type="molecule type" value="Genomic_DNA"/>
</dbReference>
<dbReference type="InterPro" id="IPR032593">
    <property type="entry name" value="DUF4907"/>
</dbReference>
<proteinExistence type="predicted"/>
<accession>E6SNF8</accession>
<dbReference type="KEGG" id="bhl:Bache_0729"/>